<comment type="subcellular location">
    <subcellularLocation>
        <location evidence="1">Nucleus</location>
    </subcellularLocation>
</comment>
<keyword evidence="2" id="KW-0539">Nucleus</keyword>
<dbReference type="SUPFAM" id="SSF48371">
    <property type="entry name" value="ARM repeat"/>
    <property type="match status" value="1"/>
</dbReference>
<evidence type="ECO:0000256" key="3">
    <source>
        <dbReference type="ARBA" id="ARBA00038401"/>
    </source>
</evidence>
<reference evidence="6" key="1">
    <citation type="journal article" date="2017" name="Nat. Commun.">
        <title>The asparagus genome sheds light on the origin and evolution of a young Y chromosome.</title>
        <authorList>
            <person name="Harkess A."/>
            <person name="Zhou J."/>
            <person name="Xu C."/>
            <person name="Bowers J.E."/>
            <person name="Van der Hulst R."/>
            <person name="Ayyampalayam S."/>
            <person name="Mercati F."/>
            <person name="Riccardi P."/>
            <person name="McKain M.R."/>
            <person name="Kakrana A."/>
            <person name="Tang H."/>
            <person name="Ray J."/>
            <person name="Groenendijk J."/>
            <person name="Arikit S."/>
            <person name="Mathioni S.M."/>
            <person name="Nakano M."/>
            <person name="Shan H."/>
            <person name="Telgmann-Rauber A."/>
            <person name="Kanno A."/>
            <person name="Yue Z."/>
            <person name="Chen H."/>
            <person name="Li W."/>
            <person name="Chen Y."/>
            <person name="Xu X."/>
            <person name="Zhang Y."/>
            <person name="Luo S."/>
            <person name="Chen H."/>
            <person name="Gao J."/>
            <person name="Mao Z."/>
            <person name="Pires J.C."/>
            <person name="Luo M."/>
            <person name="Kudrna D."/>
            <person name="Wing R.A."/>
            <person name="Meyers B.C."/>
            <person name="Yi K."/>
            <person name="Kong H."/>
            <person name="Lavrijsen P."/>
            <person name="Sunseri F."/>
            <person name="Falavigna A."/>
            <person name="Ye Y."/>
            <person name="Leebens-Mack J.H."/>
            <person name="Chen G."/>
        </authorList>
    </citation>
    <scope>NUCLEOTIDE SEQUENCE [LARGE SCALE GENOMIC DNA]</scope>
    <source>
        <strain evidence="6">cv. DH0086</strain>
    </source>
</reference>
<dbReference type="EMBL" id="CM007383">
    <property type="protein sequence ID" value="ONK75273.1"/>
    <property type="molecule type" value="Genomic_DNA"/>
</dbReference>
<dbReference type="Gene3D" id="1.25.10.10">
    <property type="entry name" value="Leucine-rich Repeat Variant"/>
    <property type="match status" value="1"/>
</dbReference>
<evidence type="ECO:0000256" key="1">
    <source>
        <dbReference type="ARBA" id="ARBA00004123"/>
    </source>
</evidence>
<dbReference type="OMA" id="SHSKEIC"/>
<evidence type="ECO:0000313" key="5">
    <source>
        <dbReference type="EMBL" id="ONK75273.1"/>
    </source>
</evidence>
<feature type="region of interest" description="Disordered" evidence="4">
    <location>
        <begin position="113"/>
        <end position="140"/>
    </location>
</feature>
<comment type="similarity">
    <text evidence="3">Belongs to the SAAL1 family.</text>
</comment>
<dbReference type="InterPro" id="IPR011989">
    <property type="entry name" value="ARM-like"/>
</dbReference>
<gene>
    <name evidence="5" type="ORF">A4U43_C03F15150</name>
</gene>
<protein>
    <submittedName>
        <fullName evidence="5">Uncharacterized protein</fullName>
    </submittedName>
</protein>
<feature type="compositionally biased region" description="Basic and acidic residues" evidence="4">
    <location>
        <begin position="118"/>
        <end position="140"/>
    </location>
</feature>
<evidence type="ECO:0000313" key="6">
    <source>
        <dbReference type="Proteomes" id="UP000243459"/>
    </source>
</evidence>
<name>A0A5P1FBZ8_ASPOF</name>
<dbReference type="GO" id="GO:0005634">
    <property type="term" value="C:nucleus"/>
    <property type="evidence" value="ECO:0007669"/>
    <property type="project" value="UniProtKB-SubCell"/>
</dbReference>
<dbReference type="InterPro" id="IPR016024">
    <property type="entry name" value="ARM-type_fold"/>
</dbReference>
<accession>A0A5P1FBZ8</accession>
<proteinExistence type="inferred from homology"/>
<dbReference type="InterPro" id="IPR052464">
    <property type="entry name" value="Synovial_Prolif_Regulator"/>
</dbReference>
<sequence length="535" mass="59298">MATDTVHRRRRRSSFSSSLRSLVRGTHSFSVIPSIRLCENETSTTVDPSYIISLIRQLLPRDVEKPDVSKSPSSVKETMVMQAHTDLCSNGDMIKGYIENFQHLPVDKKGSSFTNGDDGTHQEFGDEERAGIPEHTGDSEIKDPWEDSGCILWDLSANKSHAEFMVDNFLLDVLLASLLVSRSLRVTEICLGIIGNLACHDDLGRRIVSKSGLIETVVQQLFLDDSTCLSETFRLLTAGLQGNKFASWAEALLPDQVLLRVLWIIGNTLNTVLLGKSTDFLLTIVSNQEVSTILLQPLVELGLPNLIAGLLASELSKLEDETKLERFSVLDSILGLVEALSATDNYSKVIISNEELLPLICALLKLPEKIEVANSCVSAIVILANLLVDEQHIASKFSQDFSFLQGLLEILPLVSEDPQSRSAFWCIMARLLGEVQEDDISISALQQFASLFANKSHLIEEDIESHPMEDLDESPSIPEGHNATAIFLRRLASILKKWVSVKSAIPEKGVADSNEDNESKIQRLLHYCCKYVRLK</sequence>
<dbReference type="PANTHER" id="PTHR23424">
    <property type="entry name" value="SERUM AMYLOID A"/>
    <property type="match status" value="1"/>
</dbReference>
<dbReference type="Proteomes" id="UP000243459">
    <property type="component" value="Chromosome 3"/>
</dbReference>
<evidence type="ECO:0000256" key="4">
    <source>
        <dbReference type="SAM" id="MobiDB-lite"/>
    </source>
</evidence>
<organism evidence="5 6">
    <name type="scientific">Asparagus officinalis</name>
    <name type="common">Garden asparagus</name>
    <dbReference type="NCBI Taxonomy" id="4686"/>
    <lineage>
        <taxon>Eukaryota</taxon>
        <taxon>Viridiplantae</taxon>
        <taxon>Streptophyta</taxon>
        <taxon>Embryophyta</taxon>
        <taxon>Tracheophyta</taxon>
        <taxon>Spermatophyta</taxon>
        <taxon>Magnoliopsida</taxon>
        <taxon>Liliopsida</taxon>
        <taxon>Asparagales</taxon>
        <taxon>Asparagaceae</taxon>
        <taxon>Asparagoideae</taxon>
        <taxon>Asparagus</taxon>
    </lineage>
</organism>
<keyword evidence="6" id="KW-1185">Reference proteome</keyword>
<evidence type="ECO:0000256" key="2">
    <source>
        <dbReference type="ARBA" id="ARBA00023242"/>
    </source>
</evidence>
<dbReference type="Gramene" id="ONK75273">
    <property type="protein sequence ID" value="ONK75273"/>
    <property type="gene ID" value="A4U43_C03F15150"/>
</dbReference>
<dbReference type="AlphaFoldDB" id="A0A5P1FBZ8"/>
<dbReference type="PANTHER" id="PTHR23424:SF23">
    <property type="entry name" value="PROTEIN SAAL1"/>
    <property type="match status" value="1"/>
</dbReference>